<dbReference type="Pfam" id="PF03976">
    <property type="entry name" value="PPK2"/>
    <property type="match status" value="1"/>
</dbReference>
<dbReference type="GO" id="GO:0006797">
    <property type="term" value="P:polyphosphate metabolic process"/>
    <property type="evidence" value="ECO:0007669"/>
    <property type="project" value="InterPro"/>
</dbReference>
<evidence type="ECO:0000313" key="5">
    <source>
        <dbReference type="EMBL" id="GER88594.1"/>
    </source>
</evidence>
<dbReference type="Proteomes" id="UP000326912">
    <property type="component" value="Unassembled WGS sequence"/>
</dbReference>
<comment type="caution">
    <text evidence="5">The sequence shown here is derived from an EMBL/GenBank/DDBJ whole genome shotgun (WGS) entry which is preliminary data.</text>
</comment>
<dbReference type="InterPro" id="IPR022300">
    <property type="entry name" value="PPK2-rel_1"/>
</dbReference>
<accession>A0A5J4KGK1</accession>
<dbReference type="InterPro" id="IPR016898">
    <property type="entry name" value="Polyphosphate_phosphotransfera"/>
</dbReference>
<dbReference type="AlphaFoldDB" id="A0A5J4KGK1"/>
<evidence type="ECO:0000256" key="2">
    <source>
        <dbReference type="ARBA" id="ARBA00022777"/>
    </source>
</evidence>
<dbReference type="InterPro" id="IPR022488">
    <property type="entry name" value="PPK2-related"/>
</dbReference>
<evidence type="ECO:0000259" key="4">
    <source>
        <dbReference type="Pfam" id="PF03976"/>
    </source>
</evidence>
<dbReference type="PIRSF" id="PIRSF028756">
    <property type="entry name" value="PPK2_prd"/>
    <property type="match status" value="1"/>
</dbReference>
<name>A0A5J4KGK1_9CHLR</name>
<evidence type="ECO:0000313" key="6">
    <source>
        <dbReference type="Proteomes" id="UP000326912"/>
    </source>
</evidence>
<dbReference type="SUPFAM" id="SSF52540">
    <property type="entry name" value="P-loop containing nucleoside triphosphate hydrolases"/>
    <property type="match status" value="1"/>
</dbReference>
<keyword evidence="1" id="KW-0808">Transferase</keyword>
<protein>
    <recommendedName>
        <fullName evidence="4">Polyphosphate kinase-2-related domain-containing protein</fullName>
    </recommendedName>
</protein>
<dbReference type="GO" id="GO:0008976">
    <property type="term" value="F:polyphosphate kinase activity"/>
    <property type="evidence" value="ECO:0007669"/>
    <property type="project" value="InterPro"/>
</dbReference>
<feature type="domain" description="Polyphosphate kinase-2-related" evidence="4">
    <location>
        <begin position="36"/>
        <end position="258"/>
    </location>
</feature>
<dbReference type="InterPro" id="IPR027417">
    <property type="entry name" value="P-loop_NTPase"/>
</dbReference>
<keyword evidence="6" id="KW-1185">Reference proteome</keyword>
<dbReference type="Gene3D" id="3.40.50.300">
    <property type="entry name" value="P-loop containing nucleotide triphosphate hydrolases"/>
    <property type="match status" value="1"/>
</dbReference>
<dbReference type="RefSeq" id="WP_233097692.1">
    <property type="nucleotide sequence ID" value="NZ_BKZW01000001.1"/>
</dbReference>
<sequence>MKGRDVMGDELLWKVSEGDSVNLKKYDPAYVASSVKREEADQQLAALGQELGELQELLAAAQHHSILMVLQGMDTSGKDGTISHVFSQVNPQGCTVNSFKVPTPEEAAHDFLWRVHKVAPAKGMLGIFNRSHYEDVLVVRVHNLTSEDVWSRRYKDINHFERLLTENNTIVLKFFLHISQDEQTARLRARTEEKDKAWKISVSDFAERKYWDDYQKAYADALSKCSTKEAPWYIVPANHKWYRNLAIAQTLVETMRSYKDEWKQELEARGREELAALQQLRDRKEVTDL</sequence>
<dbReference type="NCBIfam" id="TIGR03709">
    <property type="entry name" value="PPK2_rel_1"/>
    <property type="match status" value="1"/>
</dbReference>
<keyword evidence="3" id="KW-0175">Coiled coil</keyword>
<gene>
    <name evidence="5" type="ORF">KDW_27560</name>
</gene>
<evidence type="ECO:0000256" key="1">
    <source>
        <dbReference type="ARBA" id="ARBA00022679"/>
    </source>
</evidence>
<feature type="coiled-coil region" evidence="3">
    <location>
        <begin position="37"/>
        <end position="64"/>
    </location>
</feature>
<dbReference type="PANTHER" id="PTHR34383">
    <property type="entry name" value="POLYPHOSPHATE:AMP PHOSPHOTRANSFERASE-RELATED"/>
    <property type="match status" value="1"/>
</dbReference>
<organism evidence="5 6">
    <name type="scientific">Dictyobacter vulcani</name>
    <dbReference type="NCBI Taxonomy" id="2607529"/>
    <lineage>
        <taxon>Bacteria</taxon>
        <taxon>Bacillati</taxon>
        <taxon>Chloroflexota</taxon>
        <taxon>Ktedonobacteria</taxon>
        <taxon>Ktedonobacterales</taxon>
        <taxon>Dictyobacteraceae</taxon>
        <taxon>Dictyobacter</taxon>
    </lineage>
</organism>
<reference evidence="5 6" key="1">
    <citation type="submission" date="2019-10" db="EMBL/GenBank/DDBJ databases">
        <title>Dictyobacter vulcani sp. nov., within the class Ktedonobacteria, isolated from soil of volcanic Mt. Zao.</title>
        <authorList>
            <person name="Zheng Y."/>
            <person name="Wang C.M."/>
            <person name="Sakai Y."/>
            <person name="Abe K."/>
            <person name="Yokota A."/>
            <person name="Yabe S."/>
        </authorList>
    </citation>
    <scope>NUCLEOTIDE SEQUENCE [LARGE SCALE GENOMIC DNA]</scope>
    <source>
        <strain evidence="5 6">W12</strain>
    </source>
</reference>
<dbReference type="EMBL" id="BKZW01000001">
    <property type="protein sequence ID" value="GER88594.1"/>
    <property type="molecule type" value="Genomic_DNA"/>
</dbReference>
<dbReference type="PANTHER" id="PTHR34383:SF3">
    <property type="entry name" value="POLYPHOSPHATE:AMP PHOSPHOTRANSFERASE"/>
    <property type="match status" value="1"/>
</dbReference>
<evidence type="ECO:0000256" key="3">
    <source>
        <dbReference type="SAM" id="Coils"/>
    </source>
</evidence>
<keyword evidence="2" id="KW-0418">Kinase</keyword>
<proteinExistence type="predicted"/>